<reference evidence="3" key="1">
    <citation type="submission" date="2020-11" db="EMBL/GenBank/DDBJ databases">
        <title>Sequencing the genomes of 1000 actinobacteria strains.</title>
        <authorList>
            <person name="Klenk H.-P."/>
        </authorList>
    </citation>
    <scope>NUCLEOTIDE SEQUENCE</scope>
    <source>
        <strain evidence="3">DSM 45356</strain>
    </source>
</reference>
<dbReference type="InterPro" id="IPR008972">
    <property type="entry name" value="Cupredoxin"/>
</dbReference>
<dbReference type="Proteomes" id="UP000622552">
    <property type="component" value="Unassembled WGS sequence"/>
</dbReference>
<accession>A0A8J7GKW4</accession>
<evidence type="ECO:0000256" key="1">
    <source>
        <dbReference type="SAM" id="MobiDB-lite"/>
    </source>
</evidence>
<dbReference type="SUPFAM" id="SSF49503">
    <property type="entry name" value="Cupredoxins"/>
    <property type="match status" value="1"/>
</dbReference>
<feature type="region of interest" description="Disordered" evidence="1">
    <location>
        <begin position="26"/>
        <end position="55"/>
    </location>
</feature>
<gene>
    <name evidence="3" type="ORF">IW245_001028</name>
</gene>
<feature type="signal peptide" evidence="2">
    <location>
        <begin position="1"/>
        <end position="18"/>
    </location>
</feature>
<keyword evidence="4" id="KW-1185">Reference proteome</keyword>
<dbReference type="RefSeq" id="WP_197002021.1">
    <property type="nucleotide sequence ID" value="NZ_BONS01000004.1"/>
</dbReference>
<proteinExistence type="predicted"/>
<feature type="chain" id="PRO_5038941720" evidence="2">
    <location>
        <begin position="19"/>
        <end position="145"/>
    </location>
</feature>
<sequence length="145" mass="14710">MHRHRMAAVLLAAGIGLAGCGGSDNGATPSVPTTTPPAATSAAGPTSGAPSASGTTVTADLSEFTITLSQRTFTPGTYTFVVREQGQVTHALAIKGPGVSEQTTSIRPGGAEQRMTVTLRAGTYEIWCPVGNHKAQGMDLTITVA</sequence>
<organism evidence="3 4">
    <name type="scientific">Longispora fulva</name>
    <dbReference type="NCBI Taxonomy" id="619741"/>
    <lineage>
        <taxon>Bacteria</taxon>
        <taxon>Bacillati</taxon>
        <taxon>Actinomycetota</taxon>
        <taxon>Actinomycetes</taxon>
        <taxon>Micromonosporales</taxon>
        <taxon>Micromonosporaceae</taxon>
        <taxon>Longispora</taxon>
    </lineage>
</organism>
<dbReference type="EMBL" id="JADOUF010000001">
    <property type="protein sequence ID" value="MBG6134834.1"/>
    <property type="molecule type" value="Genomic_DNA"/>
</dbReference>
<dbReference type="Gene3D" id="2.60.40.420">
    <property type="entry name" value="Cupredoxins - blue copper proteins"/>
    <property type="match status" value="1"/>
</dbReference>
<dbReference type="PROSITE" id="PS51257">
    <property type="entry name" value="PROKAR_LIPOPROTEIN"/>
    <property type="match status" value="1"/>
</dbReference>
<evidence type="ECO:0000313" key="3">
    <source>
        <dbReference type="EMBL" id="MBG6134834.1"/>
    </source>
</evidence>
<name>A0A8J7GKW4_9ACTN</name>
<evidence type="ECO:0000256" key="2">
    <source>
        <dbReference type="SAM" id="SignalP"/>
    </source>
</evidence>
<evidence type="ECO:0000313" key="4">
    <source>
        <dbReference type="Proteomes" id="UP000622552"/>
    </source>
</evidence>
<dbReference type="AlphaFoldDB" id="A0A8J7GKW4"/>
<protein>
    <submittedName>
        <fullName evidence="3">Putative cupredoxin-like copper-binding protein</fullName>
    </submittedName>
</protein>
<keyword evidence="2" id="KW-0732">Signal</keyword>
<comment type="caution">
    <text evidence="3">The sequence shown here is derived from an EMBL/GenBank/DDBJ whole genome shotgun (WGS) entry which is preliminary data.</text>
</comment>